<evidence type="ECO:0000313" key="2">
    <source>
        <dbReference type="EMBL" id="MBO1835373.1"/>
    </source>
</evidence>
<keyword evidence="4" id="KW-0614">Plasmid</keyword>
<reference evidence="3 5" key="1">
    <citation type="submission" date="2018-01" db="EMBL/GenBank/DDBJ databases">
        <title>Successful Treatment of Persistent Burkholderia cepacia Bacteremia with Ceftazidime-Avibactam.</title>
        <authorList>
            <person name="Tamma P."/>
            <person name="Fan Y."/>
            <person name="Bergman Y."/>
            <person name="Sick-Samuels A."/>
            <person name="Hsu A."/>
            <person name="Timp W."/>
            <person name="Simner P."/>
        </authorList>
    </citation>
    <scope>NUCLEOTIDE SEQUENCE [LARGE SCALE GENOMIC DNA]</scope>
    <source>
        <strain evidence="3 5">170816</strain>
    </source>
</reference>
<dbReference type="EMBL" id="PQVP01000004">
    <property type="protein sequence ID" value="POZ80415.1"/>
    <property type="molecule type" value="Genomic_DNA"/>
</dbReference>
<name>A0A2S5DMT0_9BURK</name>
<reference evidence="2 6" key="3">
    <citation type="submission" date="2021-03" db="EMBL/GenBank/DDBJ databases">
        <title>Clinical course, treatment and visual outcome of an outbreak of Burkholderia contaminans endophthalmitis following cataract surgery.</title>
        <authorList>
            <person name="Lind C."/>
            <person name="Olsen K."/>
            <person name="Angelsen N.K."/>
            <person name="Krefting E.A."/>
            <person name="Fossen K."/>
            <person name="Gravningen K."/>
            <person name="Depoorter E."/>
            <person name="Vandamme P."/>
            <person name="Bertelsen G."/>
        </authorList>
    </citation>
    <scope>NUCLEOTIDE SEQUENCE [LARGE SCALE GENOMIC DNA]</scope>
    <source>
        <strain evidence="2 6">51242556</strain>
    </source>
</reference>
<geneLocation type="plasmid" evidence="4 7">
    <name>unnamed2</name>
</geneLocation>
<dbReference type="Proteomes" id="UP000611459">
    <property type="component" value="Unassembled WGS sequence"/>
</dbReference>
<dbReference type="EMBL" id="JAGEMX010000030">
    <property type="protein sequence ID" value="MBO1835373.1"/>
    <property type="molecule type" value="Genomic_DNA"/>
</dbReference>
<evidence type="ECO:0000313" key="4">
    <source>
        <dbReference type="EMBL" id="WFN23766.1"/>
    </source>
</evidence>
<evidence type="ECO:0000313" key="5">
    <source>
        <dbReference type="Proteomes" id="UP000238655"/>
    </source>
</evidence>
<dbReference type="EMBL" id="JAENIB010000036">
    <property type="protein sequence ID" value="MBK1935758.1"/>
    <property type="molecule type" value="Genomic_DNA"/>
</dbReference>
<evidence type="ECO:0000313" key="7">
    <source>
        <dbReference type="Proteomes" id="UP001220209"/>
    </source>
</evidence>
<evidence type="ECO:0000313" key="6">
    <source>
        <dbReference type="Proteomes" id="UP000664048"/>
    </source>
</evidence>
<evidence type="ECO:0000313" key="1">
    <source>
        <dbReference type="EMBL" id="MBK1935758.1"/>
    </source>
</evidence>
<dbReference type="Proteomes" id="UP001220209">
    <property type="component" value="Plasmid unnamed2"/>
</dbReference>
<dbReference type="Proteomes" id="UP000238655">
    <property type="component" value="Unassembled WGS sequence"/>
</dbReference>
<protein>
    <submittedName>
        <fullName evidence="3">Uncharacterized protein</fullName>
    </submittedName>
</protein>
<dbReference type="RefSeq" id="WP_027813563.1">
    <property type="nucleotide sequence ID" value="NZ_BSTW01000035.1"/>
</dbReference>
<dbReference type="AlphaFoldDB" id="A0A2S5DMT0"/>
<dbReference type="Proteomes" id="UP000664048">
    <property type="component" value="Unassembled WGS sequence"/>
</dbReference>
<sequence length="141" mass="15174">MTAAFDRNAALTAVKLTLSDAIAHDYANALSIDRYAGAGALAHWPPNPHRCHEQVTRWLQSHPGDTPVRGWLVNGGDGAQQRFVSHSLVRSASGALLDVAFARPAHVQRFIEHPAAAGDFLALVLGEPPVSELWVPIPCRS</sequence>
<accession>A0A2S5DMT0</accession>
<gene>
    <name evidence="3" type="ORF">C3743_38895</name>
    <name evidence="2" type="ORF">J4M89_38920</name>
    <name evidence="1" type="ORF">JIN94_38335</name>
    <name evidence="4" type="ORF">LXE91_41825</name>
</gene>
<proteinExistence type="predicted"/>
<evidence type="ECO:0000313" key="3">
    <source>
        <dbReference type="EMBL" id="POZ80415.1"/>
    </source>
</evidence>
<reference evidence="4 7" key="4">
    <citation type="submission" date="2021-12" db="EMBL/GenBank/DDBJ databases">
        <title>Genomic and phenotypic characterization of three Burkholderia contaminans isolates recovered from different sources.</title>
        <authorList>
            <person name="Lopez De Volder A."/>
            <person name="Fan Y."/>
            <person name="Nunvar J."/>
            <person name="Herrera T."/>
            <person name="Timp W."/>
            <person name="Degrossi J."/>
        </authorList>
    </citation>
    <scope>NUCLEOTIDE SEQUENCE [LARGE SCALE GENOMIC DNA]</scope>
    <source>
        <strain evidence="4 7">LMG 23361</strain>
        <plasmid evidence="4 7">unnamed2</plasmid>
    </source>
</reference>
<reference evidence="1" key="2">
    <citation type="submission" date="2021-01" db="EMBL/GenBank/DDBJ databases">
        <title>Outbreak of Burkholderia contaminns endophthalmitis traced to a clinical ventilation system.</title>
        <authorList>
            <person name="Lipuma J."/>
            <person name="Spilker T."/>
            <person name="Kratholm J."/>
        </authorList>
    </citation>
    <scope>NUCLEOTIDE SEQUENCE</scope>
    <source>
        <strain evidence="1">HI4954</strain>
    </source>
</reference>
<keyword evidence="6" id="KW-1185">Reference proteome</keyword>
<organism evidence="3 5">
    <name type="scientific">Burkholderia contaminans</name>
    <dbReference type="NCBI Taxonomy" id="488447"/>
    <lineage>
        <taxon>Bacteria</taxon>
        <taxon>Pseudomonadati</taxon>
        <taxon>Pseudomonadota</taxon>
        <taxon>Betaproteobacteria</taxon>
        <taxon>Burkholderiales</taxon>
        <taxon>Burkholderiaceae</taxon>
        <taxon>Burkholderia</taxon>
        <taxon>Burkholderia cepacia complex</taxon>
    </lineage>
</organism>
<dbReference type="EMBL" id="CP090644">
    <property type="protein sequence ID" value="WFN23766.1"/>
    <property type="molecule type" value="Genomic_DNA"/>
</dbReference>